<keyword evidence="6 9" id="KW-1133">Transmembrane helix</keyword>
<evidence type="ECO:0000313" key="11">
    <source>
        <dbReference type="Proteomes" id="UP000470470"/>
    </source>
</evidence>
<dbReference type="AlphaFoldDB" id="A0A7K3WIS5"/>
<comment type="similarity">
    <text evidence="8">Belongs to the binding-protein-dependent transport system permease family. LivHM subfamily.</text>
</comment>
<evidence type="ECO:0000256" key="3">
    <source>
        <dbReference type="ARBA" id="ARBA00022475"/>
    </source>
</evidence>
<reference evidence="10 11" key="1">
    <citation type="submission" date="2020-02" db="EMBL/GenBank/DDBJ databases">
        <title>The whole genome sequence of CPCC 205119.</title>
        <authorList>
            <person name="Jiang Z."/>
        </authorList>
    </citation>
    <scope>NUCLEOTIDE SEQUENCE [LARGE SCALE GENOMIC DNA]</scope>
    <source>
        <strain evidence="10 11">CPCC 205119</strain>
    </source>
</reference>
<dbReference type="GO" id="GO:0022857">
    <property type="term" value="F:transmembrane transporter activity"/>
    <property type="evidence" value="ECO:0007669"/>
    <property type="project" value="InterPro"/>
</dbReference>
<feature type="transmembrane region" description="Helical" evidence="9">
    <location>
        <begin position="215"/>
        <end position="234"/>
    </location>
</feature>
<keyword evidence="3" id="KW-1003">Cell membrane</keyword>
<dbReference type="GO" id="GO:0005886">
    <property type="term" value="C:plasma membrane"/>
    <property type="evidence" value="ECO:0007669"/>
    <property type="project" value="UniProtKB-SubCell"/>
</dbReference>
<accession>A0A7K3WIS5</accession>
<evidence type="ECO:0000256" key="9">
    <source>
        <dbReference type="SAM" id="Phobius"/>
    </source>
</evidence>
<dbReference type="PANTHER" id="PTHR11795">
    <property type="entry name" value="BRANCHED-CHAIN AMINO ACID TRANSPORT SYSTEM PERMEASE PROTEIN LIVH"/>
    <property type="match status" value="1"/>
</dbReference>
<evidence type="ECO:0000313" key="10">
    <source>
        <dbReference type="EMBL" id="NEL55413.1"/>
    </source>
</evidence>
<feature type="transmembrane region" description="Helical" evidence="9">
    <location>
        <begin position="94"/>
        <end position="114"/>
    </location>
</feature>
<feature type="transmembrane region" description="Helical" evidence="9">
    <location>
        <begin position="241"/>
        <end position="262"/>
    </location>
</feature>
<evidence type="ECO:0000256" key="6">
    <source>
        <dbReference type="ARBA" id="ARBA00022989"/>
    </source>
</evidence>
<gene>
    <name evidence="10" type="ORF">G1H19_15600</name>
</gene>
<evidence type="ECO:0000256" key="2">
    <source>
        <dbReference type="ARBA" id="ARBA00022448"/>
    </source>
</evidence>
<dbReference type="RefSeq" id="WP_162392364.1">
    <property type="nucleotide sequence ID" value="NZ_JAABOZ010000001.1"/>
</dbReference>
<feature type="transmembrane region" description="Helical" evidence="9">
    <location>
        <begin position="274"/>
        <end position="292"/>
    </location>
</feature>
<dbReference type="EMBL" id="JAAGWK010000022">
    <property type="protein sequence ID" value="NEL55413.1"/>
    <property type="molecule type" value="Genomic_DNA"/>
</dbReference>
<keyword evidence="2" id="KW-0813">Transport</keyword>
<proteinExistence type="inferred from homology"/>
<evidence type="ECO:0000256" key="1">
    <source>
        <dbReference type="ARBA" id="ARBA00004651"/>
    </source>
</evidence>
<evidence type="ECO:0000256" key="7">
    <source>
        <dbReference type="ARBA" id="ARBA00023136"/>
    </source>
</evidence>
<organism evidence="10 11">
    <name type="scientific">Goekera deserti</name>
    <dbReference type="NCBI Taxonomy" id="2497753"/>
    <lineage>
        <taxon>Bacteria</taxon>
        <taxon>Bacillati</taxon>
        <taxon>Actinomycetota</taxon>
        <taxon>Actinomycetes</taxon>
        <taxon>Geodermatophilales</taxon>
        <taxon>Geodermatophilaceae</taxon>
        <taxon>Goekera</taxon>
    </lineage>
</organism>
<feature type="transmembrane region" description="Helical" evidence="9">
    <location>
        <begin position="190"/>
        <end position="209"/>
    </location>
</feature>
<dbReference type="InterPro" id="IPR052157">
    <property type="entry name" value="BCAA_transport_permease"/>
</dbReference>
<dbReference type="Proteomes" id="UP000470470">
    <property type="component" value="Unassembled WGS sequence"/>
</dbReference>
<protein>
    <submittedName>
        <fullName evidence="10">Branched-chain amino acid ABC transporter permease</fullName>
    </submittedName>
</protein>
<feature type="transmembrane region" description="Helical" evidence="9">
    <location>
        <begin position="16"/>
        <end position="38"/>
    </location>
</feature>
<evidence type="ECO:0000256" key="8">
    <source>
        <dbReference type="ARBA" id="ARBA00037998"/>
    </source>
</evidence>
<dbReference type="PANTHER" id="PTHR11795:SF451">
    <property type="entry name" value="ABC TRANSPORTER PERMEASE PROTEIN"/>
    <property type="match status" value="1"/>
</dbReference>
<feature type="transmembrane region" description="Helical" evidence="9">
    <location>
        <begin position="144"/>
        <end position="161"/>
    </location>
</feature>
<evidence type="ECO:0000256" key="4">
    <source>
        <dbReference type="ARBA" id="ARBA00022692"/>
    </source>
</evidence>
<keyword evidence="7 9" id="KW-0472">Membrane</keyword>
<evidence type="ECO:0000256" key="5">
    <source>
        <dbReference type="ARBA" id="ARBA00022970"/>
    </source>
</evidence>
<feature type="transmembrane region" description="Helical" evidence="9">
    <location>
        <begin position="58"/>
        <end position="82"/>
    </location>
</feature>
<dbReference type="InterPro" id="IPR001851">
    <property type="entry name" value="ABC_transp_permease"/>
</dbReference>
<keyword evidence="5" id="KW-0029">Amino-acid transport</keyword>
<dbReference type="Pfam" id="PF02653">
    <property type="entry name" value="BPD_transp_2"/>
    <property type="match status" value="1"/>
</dbReference>
<comment type="caution">
    <text evidence="10">The sequence shown here is derived from an EMBL/GenBank/DDBJ whole genome shotgun (WGS) entry which is preliminary data.</text>
</comment>
<comment type="subcellular location">
    <subcellularLocation>
        <location evidence="1">Cell membrane</location>
        <topology evidence="1">Multi-pass membrane protein</topology>
    </subcellularLocation>
</comment>
<dbReference type="CDD" id="cd06582">
    <property type="entry name" value="TM_PBP1_LivH_like"/>
    <property type="match status" value="1"/>
</dbReference>
<sequence length="298" mass="30796">MDVLVERLVAGSTEGAVYALIALSLVVVFRGTGTINFAQGEMALFTTFVAWSVIARDLPVWVALLVATASGFVLGALVERFLVRPVRKRNDMAVLIVLLGLFTVFNSLDGLIWGGETKVLASLLPNGPDDYVALGPARIYGDTAAVWIGTVLVLIALTVLFRCTRTGLHMRAVANDGEAAALAGVRVGRVLSLSWGLAGAIGSAAGVLVTPLAPAQLSLLTMLAIFLSAAAAALLGGLDSLVGAVVAGLSIGVLEALVIGYVPGVGSNLSETTVLVIIVLVLLVRPQGLFGTKKLERV</sequence>
<keyword evidence="4 9" id="KW-0812">Transmembrane</keyword>
<name>A0A7K3WIS5_9ACTN</name>
<keyword evidence="11" id="KW-1185">Reference proteome</keyword>
<dbReference type="GO" id="GO:0006865">
    <property type="term" value="P:amino acid transport"/>
    <property type="evidence" value="ECO:0007669"/>
    <property type="project" value="UniProtKB-KW"/>
</dbReference>